<dbReference type="AlphaFoldDB" id="A0A1I7WI66"/>
<reference evidence="2" key="1">
    <citation type="submission" date="2016-11" db="UniProtKB">
        <authorList>
            <consortium name="WormBaseParasite"/>
        </authorList>
    </citation>
    <scope>IDENTIFICATION</scope>
</reference>
<dbReference type="Proteomes" id="UP000095283">
    <property type="component" value="Unplaced"/>
</dbReference>
<evidence type="ECO:0000313" key="1">
    <source>
        <dbReference type="Proteomes" id="UP000095283"/>
    </source>
</evidence>
<keyword evidence="1" id="KW-1185">Reference proteome</keyword>
<name>A0A1I7WI66_HETBA</name>
<accession>A0A1I7WI66</accession>
<proteinExistence type="predicted"/>
<evidence type="ECO:0000313" key="2">
    <source>
        <dbReference type="WBParaSite" id="Hba_04704"/>
    </source>
</evidence>
<organism evidence="1 2">
    <name type="scientific">Heterorhabditis bacteriophora</name>
    <name type="common">Entomopathogenic nematode worm</name>
    <dbReference type="NCBI Taxonomy" id="37862"/>
    <lineage>
        <taxon>Eukaryota</taxon>
        <taxon>Metazoa</taxon>
        <taxon>Ecdysozoa</taxon>
        <taxon>Nematoda</taxon>
        <taxon>Chromadorea</taxon>
        <taxon>Rhabditida</taxon>
        <taxon>Rhabditina</taxon>
        <taxon>Rhabditomorpha</taxon>
        <taxon>Strongyloidea</taxon>
        <taxon>Heterorhabditidae</taxon>
        <taxon>Heterorhabditis</taxon>
    </lineage>
</organism>
<protein>
    <submittedName>
        <fullName evidence="2">Uncharacterized protein</fullName>
    </submittedName>
</protein>
<sequence length="45" mass="5207">MSQQDCDKRVLPSEKLNYMIGLRGALKFLRNVLFQFTSDQMILAS</sequence>
<dbReference type="WBParaSite" id="Hba_04704">
    <property type="protein sequence ID" value="Hba_04704"/>
    <property type="gene ID" value="Hba_04704"/>
</dbReference>